<dbReference type="Proteomes" id="UP000299102">
    <property type="component" value="Unassembled WGS sequence"/>
</dbReference>
<reference evidence="2 3" key="1">
    <citation type="journal article" date="2019" name="Commun. Biol.">
        <title>The bagworm genome reveals a unique fibroin gene that provides high tensile strength.</title>
        <authorList>
            <person name="Kono N."/>
            <person name="Nakamura H."/>
            <person name="Ohtoshi R."/>
            <person name="Tomita M."/>
            <person name="Numata K."/>
            <person name="Arakawa K."/>
        </authorList>
    </citation>
    <scope>NUCLEOTIDE SEQUENCE [LARGE SCALE GENOMIC DNA]</scope>
</reference>
<accession>A0A4C1WUF2</accession>
<comment type="caution">
    <text evidence="2">The sequence shown here is derived from an EMBL/GenBank/DDBJ whole genome shotgun (WGS) entry which is preliminary data.</text>
</comment>
<evidence type="ECO:0000256" key="1">
    <source>
        <dbReference type="SAM" id="MobiDB-lite"/>
    </source>
</evidence>
<proteinExistence type="predicted"/>
<evidence type="ECO:0000313" key="3">
    <source>
        <dbReference type="Proteomes" id="UP000299102"/>
    </source>
</evidence>
<dbReference type="EMBL" id="BGZK01000648">
    <property type="protein sequence ID" value="GBP54513.1"/>
    <property type="molecule type" value="Genomic_DNA"/>
</dbReference>
<feature type="region of interest" description="Disordered" evidence="1">
    <location>
        <begin position="74"/>
        <end position="111"/>
    </location>
</feature>
<organism evidence="2 3">
    <name type="scientific">Eumeta variegata</name>
    <name type="common">Bagworm moth</name>
    <name type="synonym">Eumeta japonica</name>
    <dbReference type="NCBI Taxonomy" id="151549"/>
    <lineage>
        <taxon>Eukaryota</taxon>
        <taxon>Metazoa</taxon>
        <taxon>Ecdysozoa</taxon>
        <taxon>Arthropoda</taxon>
        <taxon>Hexapoda</taxon>
        <taxon>Insecta</taxon>
        <taxon>Pterygota</taxon>
        <taxon>Neoptera</taxon>
        <taxon>Endopterygota</taxon>
        <taxon>Lepidoptera</taxon>
        <taxon>Glossata</taxon>
        <taxon>Ditrysia</taxon>
        <taxon>Tineoidea</taxon>
        <taxon>Psychidae</taxon>
        <taxon>Oiketicinae</taxon>
        <taxon>Eumeta</taxon>
    </lineage>
</organism>
<feature type="compositionally biased region" description="Polar residues" evidence="1">
    <location>
        <begin position="226"/>
        <end position="241"/>
    </location>
</feature>
<protein>
    <submittedName>
        <fullName evidence="2">Uncharacterized protein</fullName>
    </submittedName>
</protein>
<sequence length="339" mass="37664">MAHGDGCSVARLLIVSNSDAAGMRSLRLRRRLSSKDRQIGIGGNGDARQRCAWEGAITVGRVLNAHCAPSKVGVRQKAPGRRGGRGGGCCANSDRSPRQLPAPAAAAGPKSPHIQLHALDDNYGCRLRARQRPKISEMYSARFVFVRVSTARSLRVTNGLSPRRVIFQEVFGLEWNYRTGFESQIIRRSLLADMGFDAKFEVPFINTKISRQLSVPARTARKKTKATSNTMQELPQSTDVTTRGRRRSHALVIAYSRCPPTDLIVYELGYRSSPSRTRVARMLPSRSLAGVNARDWRVYLTEVDRRPRRGFGLVIGDLLTARRSAPELSAGRHLLFRIF</sequence>
<feature type="region of interest" description="Disordered" evidence="1">
    <location>
        <begin position="216"/>
        <end position="241"/>
    </location>
</feature>
<keyword evidence="3" id="KW-1185">Reference proteome</keyword>
<name>A0A4C1WUF2_EUMVA</name>
<dbReference type="AlphaFoldDB" id="A0A4C1WUF2"/>
<evidence type="ECO:0000313" key="2">
    <source>
        <dbReference type="EMBL" id="GBP54513.1"/>
    </source>
</evidence>
<gene>
    <name evidence="2" type="ORF">EVAR_47385_1</name>
</gene>